<accession>A0A3M0C4V0</accession>
<dbReference type="Proteomes" id="UP000271227">
    <property type="component" value="Unassembled WGS sequence"/>
</dbReference>
<proteinExistence type="predicted"/>
<sequence>MSQITTETVTIAAKDGSGDFSAYLSKPESGNGPAIVVIQEIFGVNAGLRTMCDRWAAAGYVAICPDLFWRQEPGVDLTDQTEEEWQKAFALYNGFDVDKGIEDIAATIDFIRGHGRSTGKVGAVGYCLGGLLAYLTATRTDADANVSYYGVGIQDKLDEAAKITRPLMLHIAGKDEFVDAAAQAAIHDGLDGHAQSTLYDYPEADHAFSRINGQHYREDDATRANERTAAFFADHLKG</sequence>
<evidence type="ECO:0000313" key="3">
    <source>
        <dbReference type="Proteomes" id="UP000271227"/>
    </source>
</evidence>
<comment type="caution">
    <text evidence="2">The sequence shown here is derived from an EMBL/GenBank/DDBJ whole genome shotgun (WGS) entry which is preliminary data.</text>
</comment>
<dbReference type="RefSeq" id="WP_121940000.1">
    <property type="nucleotide sequence ID" value="NZ_REFR01000015.1"/>
</dbReference>
<dbReference type="InterPro" id="IPR051049">
    <property type="entry name" value="Dienelactone_hydrolase-like"/>
</dbReference>
<name>A0A3M0C4V0_9PROT</name>
<protein>
    <submittedName>
        <fullName evidence="2">Carboxymethylenebutenolidase</fullName>
    </submittedName>
</protein>
<dbReference type="Pfam" id="PF01738">
    <property type="entry name" value="DLH"/>
    <property type="match status" value="1"/>
</dbReference>
<dbReference type="OrthoDB" id="9771666at2"/>
<dbReference type="EMBL" id="REFR01000015">
    <property type="protein sequence ID" value="RMB01846.1"/>
    <property type="molecule type" value="Genomic_DNA"/>
</dbReference>
<gene>
    <name evidence="2" type="ORF">BXY39_3353</name>
</gene>
<dbReference type="PANTHER" id="PTHR46623:SF6">
    <property type="entry name" value="ALPHA_BETA-HYDROLASES SUPERFAMILY PROTEIN"/>
    <property type="match status" value="1"/>
</dbReference>
<organism evidence="2 3">
    <name type="scientific">Eilatimonas milleporae</name>
    <dbReference type="NCBI Taxonomy" id="911205"/>
    <lineage>
        <taxon>Bacteria</taxon>
        <taxon>Pseudomonadati</taxon>
        <taxon>Pseudomonadota</taxon>
        <taxon>Alphaproteobacteria</taxon>
        <taxon>Kordiimonadales</taxon>
        <taxon>Kordiimonadaceae</taxon>
        <taxon>Eilatimonas</taxon>
    </lineage>
</organism>
<dbReference type="InterPro" id="IPR029058">
    <property type="entry name" value="AB_hydrolase_fold"/>
</dbReference>
<dbReference type="Gene3D" id="3.40.50.1820">
    <property type="entry name" value="alpha/beta hydrolase"/>
    <property type="match status" value="1"/>
</dbReference>
<evidence type="ECO:0000313" key="2">
    <source>
        <dbReference type="EMBL" id="RMB01846.1"/>
    </source>
</evidence>
<dbReference type="PANTHER" id="PTHR46623">
    <property type="entry name" value="CARBOXYMETHYLENEBUTENOLIDASE-RELATED"/>
    <property type="match status" value="1"/>
</dbReference>
<dbReference type="InParanoid" id="A0A3M0C4V0"/>
<dbReference type="GO" id="GO:0016787">
    <property type="term" value="F:hydrolase activity"/>
    <property type="evidence" value="ECO:0007669"/>
    <property type="project" value="InterPro"/>
</dbReference>
<dbReference type="SUPFAM" id="SSF53474">
    <property type="entry name" value="alpha/beta-Hydrolases"/>
    <property type="match status" value="1"/>
</dbReference>
<dbReference type="InterPro" id="IPR002925">
    <property type="entry name" value="Dienelactn_hydro"/>
</dbReference>
<keyword evidence="3" id="KW-1185">Reference proteome</keyword>
<feature type="domain" description="Dienelactone hydrolase" evidence="1">
    <location>
        <begin position="20"/>
        <end position="235"/>
    </location>
</feature>
<evidence type="ECO:0000259" key="1">
    <source>
        <dbReference type="Pfam" id="PF01738"/>
    </source>
</evidence>
<reference evidence="2 3" key="1">
    <citation type="submission" date="2018-10" db="EMBL/GenBank/DDBJ databases">
        <title>Genomic Encyclopedia of Archaeal and Bacterial Type Strains, Phase II (KMG-II): from individual species to whole genera.</title>
        <authorList>
            <person name="Goeker M."/>
        </authorList>
    </citation>
    <scope>NUCLEOTIDE SEQUENCE [LARGE SCALE GENOMIC DNA]</scope>
    <source>
        <strain evidence="2 3">DSM 25217</strain>
    </source>
</reference>
<dbReference type="AlphaFoldDB" id="A0A3M0C4V0"/>